<gene>
    <name evidence="2" type="ordered locus">Ecym_4672</name>
</gene>
<name>G8JSH1_ERECY</name>
<dbReference type="OMA" id="YFIQQMP"/>
<dbReference type="Proteomes" id="UP000006790">
    <property type="component" value="Chromosome 4"/>
</dbReference>
<dbReference type="FunCoup" id="G8JSH1">
    <property type="interactions" value="74"/>
</dbReference>
<dbReference type="EMBL" id="CP002500">
    <property type="protein sequence ID" value="AET39693.1"/>
    <property type="molecule type" value="Genomic_DNA"/>
</dbReference>
<accession>G8JSH1</accession>
<dbReference type="RefSeq" id="XP_003646510.1">
    <property type="nucleotide sequence ID" value="XM_003646462.1"/>
</dbReference>
<sequence length="840" mass="93263">MQGQKPENKKERYGAAFVSSVNERLANEPKKRGRPKKGAMESGNETNKVDIKGLSTEGKLIGNASLSDSDESYGISGGKRPRGRPRIHPPVENKMKKSRGRPRKETLDSKKLQEDLDSQPIVTYRMRPSSHSATVGDDQSLVKRGPGRPRKIPIASEAPTQVVEGKRKPGRPRKNPAEALKSNSEPSVRRGPGRPRKSVVISSENAVPEVKRGPGRPRKSIFDASVSTNNASTRYSQTTHSGTRTQGLTSSDTKSRKEPNTKNSTLHTTEETAKQSSERDEGSSRISNSYKSNLFSSQSYFHNGDYKSVLLNRRDIKRPKSNRGIEDTNKFAAETPKRDAHDLDLTSSAEKQIIHKGKHLRESSRSLRSMRELRSSVTSISDLSDLSQSSGSGVGGTFSPEENAINIRGSSSTSNEGQYTHTKEDIRRPNISSTSSILDSTKKKRKLKKTGTIILSEEIPKWEAAALKKRSNSESSNKSIVLDFAKSRLSSPQTELAANRPNSKNTILDDSYDTFEFSSNGNSGFVIPPDAFKSPRKIKPTVDVEKKQTGILGIIKGTAQSLQSMSRSPRHISIGKISSSLDVIDTNIQLSDNESEVNSNFSTPVASPKSVPHLRPRKQMHHFVIDDVASESESESSATQVSATHSIASNYVSQAVTGAQVQSVAPKSSRIEKLTIDKSVLLSDNFQLQDHGTPETYSSKNCDSRNQTANMEIPEPFESLPSWNSLPNTSFDNTNKDRIMLSNFLHGLLKYINVNDANLNRDIDGNINYFIQQMPGNELDMTFAEWLDHKVRELKDEYLKELVKKKELLLKQFRASEEMVKNITDGKILLELAERFEIYY</sequence>
<evidence type="ECO:0000313" key="2">
    <source>
        <dbReference type="EMBL" id="AET39693.1"/>
    </source>
</evidence>
<dbReference type="InterPro" id="IPR017956">
    <property type="entry name" value="AT_hook_DNA-bd_motif"/>
</dbReference>
<dbReference type="KEGG" id="erc:Ecym_4672"/>
<dbReference type="HOGENOM" id="CLU_338591_0_0_1"/>
<feature type="region of interest" description="Disordered" evidence="1">
    <location>
        <begin position="1"/>
        <end position="286"/>
    </location>
</feature>
<protein>
    <submittedName>
        <fullName evidence="2">Uncharacterized protein</fullName>
    </submittedName>
</protein>
<proteinExistence type="predicted"/>
<reference evidence="3" key="1">
    <citation type="journal article" date="2012" name="G3 (Bethesda)">
        <title>Pichia sorbitophila, an interspecies yeast hybrid reveals early steps of genome resolution following polyploidization.</title>
        <authorList>
            <person name="Leh Louis V."/>
            <person name="Despons L."/>
            <person name="Friedrich A."/>
            <person name="Martin T."/>
            <person name="Durrens P."/>
            <person name="Casaregola S."/>
            <person name="Neuveglise C."/>
            <person name="Fairhead C."/>
            <person name="Marck C."/>
            <person name="Cruz J.A."/>
            <person name="Straub M.L."/>
            <person name="Kugler V."/>
            <person name="Sacerdot C."/>
            <person name="Uzunov Z."/>
            <person name="Thierry A."/>
            <person name="Weiss S."/>
            <person name="Bleykasten C."/>
            <person name="De Montigny J."/>
            <person name="Jacques N."/>
            <person name="Jung P."/>
            <person name="Lemaire M."/>
            <person name="Mallet S."/>
            <person name="Morel G."/>
            <person name="Richard G.F."/>
            <person name="Sarkar A."/>
            <person name="Savel G."/>
            <person name="Schacherer J."/>
            <person name="Seret M.L."/>
            <person name="Talla E."/>
            <person name="Samson G."/>
            <person name="Jubin C."/>
            <person name="Poulain J."/>
            <person name="Vacherie B."/>
            <person name="Barbe V."/>
            <person name="Pelletier E."/>
            <person name="Sherman D.J."/>
            <person name="Westhof E."/>
            <person name="Weissenbach J."/>
            <person name="Baret P.V."/>
            <person name="Wincker P."/>
            <person name="Gaillardin C."/>
            <person name="Dujon B."/>
            <person name="Souciet J.L."/>
        </authorList>
    </citation>
    <scope>NUCLEOTIDE SEQUENCE [LARGE SCALE GENOMIC DNA]</scope>
    <source>
        <strain evidence="3">CBS 270.75 / DBVPG 7215 / KCTC 17166 / NRRL Y-17582</strain>
    </source>
</reference>
<dbReference type="InParanoid" id="G8JSH1"/>
<feature type="compositionally biased region" description="Basic and acidic residues" evidence="1">
    <location>
        <begin position="268"/>
        <end position="283"/>
    </location>
</feature>
<feature type="region of interest" description="Disordered" evidence="1">
    <location>
        <begin position="384"/>
        <end position="443"/>
    </location>
</feature>
<dbReference type="AlphaFoldDB" id="G8JSH1"/>
<feature type="compositionally biased region" description="Polar residues" evidence="1">
    <location>
        <begin position="225"/>
        <end position="252"/>
    </location>
</feature>
<keyword evidence="3" id="KW-1185">Reference proteome</keyword>
<feature type="compositionally biased region" description="Polar residues" evidence="1">
    <location>
        <begin position="408"/>
        <end position="420"/>
    </location>
</feature>
<dbReference type="GO" id="GO:0003677">
    <property type="term" value="F:DNA binding"/>
    <property type="evidence" value="ECO:0007669"/>
    <property type="project" value="InterPro"/>
</dbReference>
<evidence type="ECO:0000256" key="1">
    <source>
        <dbReference type="SAM" id="MobiDB-lite"/>
    </source>
</evidence>
<feature type="compositionally biased region" description="Basic and acidic residues" evidence="1">
    <location>
        <begin position="1"/>
        <end position="13"/>
    </location>
</feature>
<organism evidence="2 3">
    <name type="scientific">Eremothecium cymbalariae (strain CBS 270.75 / DBVPG 7215 / KCTC 17166 / NRRL Y-17582)</name>
    <name type="common">Yeast</name>
    <dbReference type="NCBI Taxonomy" id="931890"/>
    <lineage>
        <taxon>Eukaryota</taxon>
        <taxon>Fungi</taxon>
        <taxon>Dikarya</taxon>
        <taxon>Ascomycota</taxon>
        <taxon>Saccharomycotina</taxon>
        <taxon>Saccharomycetes</taxon>
        <taxon>Saccharomycetales</taxon>
        <taxon>Saccharomycetaceae</taxon>
        <taxon>Eremothecium</taxon>
    </lineage>
</organism>
<dbReference type="SMART" id="SM00384">
    <property type="entry name" value="AT_hook"/>
    <property type="match status" value="7"/>
</dbReference>
<dbReference type="OrthoDB" id="4070506at2759"/>
<feature type="compositionally biased region" description="Basic and acidic residues" evidence="1">
    <location>
        <begin position="103"/>
        <end position="114"/>
    </location>
</feature>
<evidence type="ECO:0000313" key="3">
    <source>
        <dbReference type="Proteomes" id="UP000006790"/>
    </source>
</evidence>
<dbReference type="GeneID" id="11470205"/>
<dbReference type="PRINTS" id="PR00929">
    <property type="entry name" value="ATHOOK"/>
</dbReference>
<dbReference type="eggNOG" id="KOG1101">
    <property type="taxonomic scope" value="Eukaryota"/>
</dbReference>